<sequence>MTRTDRESDPGESFDGGYHLYAKEKHKERVAKNSERIDYAIKQFELNNIEFTLKNEQSGHFHCRRKSDDKLFQFWAGTGKILGYDRLRGIHSLIKLLLG</sequence>
<evidence type="ECO:0000313" key="2">
    <source>
        <dbReference type="Proteomes" id="UP000095649"/>
    </source>
</evidence>
<dbReference type="Proteomes" id="UP000095649">
    <property type="component" value="Unassembled WGS sequence"/>
</dbReference>
<dbReference type="OrthoDB" id="2084766at2"/>
<dbReference type="AlphaFoldDB" id="A0A173SCK8"/>
<accession>A0A173SCK8</accession>
<proteinExistence type="predicted"/>
<name>A0A173SCK8_9FIRM</name>
<protein>
    <submittedName>
        <fullName evidence="1">Uncharacterized protein</fullName>
    </submittedName>
</protein>
<reference evidence="1 2" key="1">
    <citation type="submission" date="2015-09" db="EMBL/GenBank/DDBJ databases">
        <authorList>
            <consortium name="Pathogen Informatics"/>
        </authorList>
    </citation>
    <scope>NUCLEOTIDE SEQUENCE [LARGE SCALE GENOMIC DNA]</scope>
    <source>
        <strain evidence="1 2">2789STDY5834970</strain>
    </source>
</reference>
<dbReference type="RefSeq" id="WP_055185554.1">
    <property type="nucleotide sequence ID" value="NZ_CYXN01000005.1"/>
</dbReference>
<gene>
    <name evidence="1" type="ORF">ERS852582_00945</name>
</gene>
<dbReference type="EMBL" id="CYXN01000005">
    <property type="protein sequence ID" value="CUM88093.1"/>
    <property type="molecule type" value="Genomic_DNA"/>
</dbReference>
<organism evidence="1 2">
    <name type="scientific">Faecalibacterium prausnitzii</name>
    <dbReference type="NCBI Taxonomy" id="853"/>
    <lineage>
        <taxon>Bacteria</taxon>
        <taxon>Bacillati</taxon>
        <taxon>Bacillota</taxon>
        <taxon>Clostridia</taxon>
        <taxon>Eubacteriales</taxon>
        <taxon>Oscillospiraceae</taxon>
        <taxon>Faecalibacterium</taxon>
    </lineage>
</organism>
<evidence type="ECO:0000313" key="1">
    <source>
        <dbReference type="EMBL" id="CUM88093.1"/>
    </source>
</evidence>